<evidence type="ECO:0000313" key="3">
    <source>
        <dbReference type="Proteomes" id="UP000235786"/>
    </source>
</evidence>
<dbReference type="Proteomes" id="UP000235786">
    <property type="component" value="Unassembled WGS sequence"/>
</dbReference>
<reference evidence="2 3" key="1">
    <citation type="submission" date="2016-04" db="EMBL/GenBank/DDBJ databases">
        <title>A degradative enzymes factory behind the ericoid mycorrhizal symbiosis.</title>
        <authorList>
            <consortium name="DOE Joint Genome Institute"/>
            <person name="Martino E."/>
            <person name="Morin E."/>
            <person name="Grelet G."/>
            <person name="Kuo A."/>
            <person name="Kohler A."/>
            <person name="Daghino S."/>
            <person name="Barry K."/>
            <person name="Choi C."/>
            <person name="Cichocki N."/>
            <person name="Clum A."/>
            <person name="Copeland A."/>
            <person name="Hainaut M."/>
            <person name="Haridas S."/>
            <person name="Labutti K."/>
            <person name="Lindquist E."/>
            <person name="Lipzen A."/>
            <person name="Khouja H.-R."/>
            <person name="Murat C."/>
            <person name="Ohm R."/>
            <person name="Olson A."/>
            <person name="Spatafora J."/>
            <person name="Veneault-Fourrey C."/>
            <person name="Henrissat B."/>
            <person name="Grigoriev I."/>
            <person name="Martin F."/>
            <person name="Perotto S."/>
        </authorList>
    </citation>
    <scope>NUCLEOTIDE SEQUENCE [LARGE SCALE GENOMIC DNA]</scope>
    <source>
        <strain evidence="2 3">F</strain>
    </source>
</reference>
<proteinExistence type="predicted"/>
<keyword evidence="3" id="KW-1185">Reference proteome</keyword>
<evidence type="ECO:0000256" key="1">
    <source>
        <dbReference type="SAM" id="MobiDB-lite"/>
    </source>
</evidence>
<gene>
    <name evidence="2" type="ORF">L207DRAFT_524680</name>
</gene>
<protein>
    <submittedName>
        <fullName evidence="2">Uncharacterized protein</fullName>
    </submittedName>
</protein>
<dbReference type="EMBL" id="KZ613940">
    <property type="protein sequence ID" value="PMD45301.1"/>
    <property type="molecule type" value="Genomic_DNA"/>
</dbReference>
<feature type="region of interest" description="Disordered" evidence="1">
    <location>
        <begin position="149"/>
        <end position="171"/>
    </location>
</feature>
<accession>A0A2J6S3G4</accession>
<name>A0A2J6S3G4_HYAVF</name>
<sequence>MQQASTLQGLLNWSSTRDTNESCRRPAQRTFNFAALGELRVQKMSSGICVVGQERGSEGGSRECGEELRWKCRKMLRIIAGVLSVFAGWQGRQSAGMARCLPGSLDRWGSVENHRRHHLRTSAVQPCKLQPTHRLELALCALGALGVSARPSHGRHASRRPTVAQKEAIQA</sequence>
<dbReference type="AlphaFoldDB" id="A0A2J6S3G4"/>
<organism evidence="2 3">
    <name type="scientific">Hyaloscypha variabilis (strain UAMH 11265 / GT02V1 / F)</name>
    <name type="common">Meliniomyces variabilis</name>
    <dbReference type="NCBI Taxonomy" id="1149755"/>
    <lineage>
        <taxon>Eukaryota</taxon>
        <taxon>Fungi</taxon>
        <taxon>Dikarya</taxon>
        <taxon>Ascomycota</taxon>
        <taxon>Pezizomycotina</taxon>
        <taxon>Leotiomycetes</taxon>
        <taxon>Helotiales</taxon>
        <taxon>Hyaloscyphaceae</taxon>
        <taxon>Hyaloscypha</taxon>
        <taxon>Hyaloscypha variabilis</taxon>
    </lineage>
</organism>
<evidence type="ECO:0000313" key="2">
    <source>
        <dbReference type="EMBL" id="PMD45301.1"/>
    </source>
</evidence>